<evidence type="ECO:0000256" key="6">
    <source>
        <dbReference type="ARBA" id="ARBA00023136"/>
    </source>
</evidence>
<evidence type="ECO:0000313" key="11">
    <source>
        <dbReference type="EMBL" id="OAN31328.1"/>
    </source>
</evidence>
<keyword evidence="2" id="KW-1003">Cell membrane</keyword>
<organism evidence="11 12">
    <name type="scientific">Pseudomonas oryzihabitans</name>
    <dbReference type="NCBI Taxonomy" id="47885"/>
    <lineage>
        <taxon>Bacteria</taxon>
        <taxon>Pseudomonadati</taxon>
        <taxon>Pseudomonadota</taxon>
        <taxon>Gammaproteobacteria</taxon>
        <taxon>Pseudomonadales</taxon>
        <taxon>Pseudomonadaceae</taxon>
        <taxon>Pseudomonas</taxon>
    </lineage>
</organism>
<evidence type="ECO:0000313" key="12">
    <source>
        <dbReference type="Proteomes" id="UP000078356"/>
    </source>
</evidence>
<evidence type="ECO:0000256" key="8">
    <source>
        <dbReference type="PROSITE-ProRule" id="PRU00284"/>
    </source>
</evidence>
<dbReference type="PANTHER" id="PTHR32089:SF112">
    <property type="entry name" value="LYSOZYME-LIKE PROTEIN-RELATED"/>
    <property type="match status" value="1"/>
</dbReference>
<dbReference type="OrthoDB" id="3288815at2"/>
<reference evidence="11 12" key="1">
    <citation type="submission" date="2016-04" db="EMBL/GenBank/DDBJ databases">
        <title>Draft Genome Sequences of Staphylococcus capitis Strain H36, S. capitis Strain H65, S. cohnii Strain H62, S. hominis Strain H69, Mycobacterium iranicum Strain H39, Plantibacter sp. Strain H53, Pseudomonas oryzihabitans Strain H72, and Microbacterium sp. Strain H83, isolated from residential settings.</title>
        <authorList>
            <person name="Lymperopoulou D."/>
            <person name="Adams R.I."/>
            <person name="Lindow S."/>
            <person name="Coil D.A."/>
            <person name="Jospin G."/>
            <person name="Eisen J.A."/>
        </authorList>
    </citation>
    <scope>NUCLEOTIDE SEQUENCE [LARGE SCALE GENOMIC DNA]</scope>
    <source>
        <strain evidence="11 12">H72</strain>
    </source>
</reference>
<dbReference type="GO" id="GO:0007165">
    <property type="term" value="P:signal transduction"/>
    <property type="evidence" value="ECO:0007669"/>
    <property type="project" value="UniProtKB-KW"/>
</dbReference>
<dbReference type="GO" id="GO:0005886">
    <property type="term" value="C:plasma membrane"/>
    <property type="evidence" value="ECO:0007669"/>
    <property type="project" value="UniProtKB-SubCell"/>
</dbReference>
<evidence type="ECO:0000256" key="9">
    <source>
        <dbReference type="SAM" id="Phobius"/>
    </source>
</evidence>
<accession>A0A178LJV7</accession>
<name>A0A178LJV7_9PSED</name>
<evidence type="ECO:0000256" key="3">
    <source>
        <dbReference type="ARBA" id="ARBA00022481"/>
    </source>
</evidence>
<keyword evidence="7 8" id="KW-0807">Transducer</keyword>
<proteinExistence type="predicted"/>
<comment type="subcellular location">
    <subcellularLocation>
        <location evidence="1">Cell membrane</location>
    </subcellularLocation>
</comment>
<evidence type="ECO:0000256" key="5">
    <source>
        <dbReference type="ARBA" id="ARBA00022989"/>
    </source>
</evidence>
<dbReference type="Proteomes" id="UP000078356">
    <property type="component" value="Unassembled WGS sequence"/>
</dbReference>
<comment type="caution">
    <text evidence="11">The sequence shown here is derived from an EMBL/GenBank/DDBJ whole genome shotgun (WGS) entry which is preliminary data.</text>
</comment>
<sequence length="391" mass="41169">MEHAPSSPSLVDFTFTPALLGACGTGAILYAGGVTATTLALSATQLVLAMGLGFWQLRRAQAQQVERSAGQAIHQSPVSGRDEALEALCVAVLPVWSEQIEAARVHTEQEIVSLTSRFAELADRIHSVAGNDHGSGDRLVSLMASSQNQLDGILQSLREALSSKGALLTEVNGLAGLTEQLKSMAKDVGDVARQTNLLALNAAIEAARAGEAGRGFAVVADEVRKLSTLSGDTGQKIGETVETVNGAIARTLELSQRHAERDTGTLNQSGETIEQVIGSFGGTTRDVVERSDALADNAAAVGGAIAEVLVALQFQDRVSQMLGHIRDDQARLERLVIERRALAASGQPLPPLDTKGWLAELARTYTMAEQVAVHHGKRPAAAAAESDITFF</sequence>
<feature type="transmembrane region" description="Helical" evidence="9">
    <location>
        <begin position="12"/>
        <end position="33"/>
    </location>
</feature>
<keyword evidence="4 9" id="KW-0812">Transmembrane</keyword>
<evidence type="ECO:0000256" key="7">
    <source>
        <dbReference type="ARBA" id="ARBA00023224"/>
    </source>
</evidence>
<dbReference type="InterPro" id="IPR004089">
    <property type="entry name" value="MCPsignal_dom"/>
</dbReference>
<evidence type="ECO:0000256" key="2">
    <source>
        <dbReference type="ARBA" id="ARBA00022475"/>
    </source>
</evidence>
<dbReference type="GO" id="GO:0006935">
    <property type="term" value="P:chemotaxis"/>
    <property type="evidence" value="ECO:0007669"/>
    <property type="project" value="UniProtKB-ARBA"/>
</dbReference>
<dbReference type="PROSITE" id="PS50111">
    <property type="entry name" value="CHEMOTAXIS_TRANSDUC_2"/>
    <property type="match status" value="1"/>
</dbReference>
<dbReference type="SUPFAM" id="SSF58104">
    <property type="entry name" value="Methyl-accepting chemotaxis protein (MCP) signaling domain"/>
    <property type="match status" value="1"/>
</dbReference>
<dbReference type="AlphaFoldDB" id="A0A178LJV7"/>
<dbReference type="Pfam" id="PF00015">
    <property type="entry name" value="MCPsignal"/>
    <property type="match status" value="1"/>
</dbReference>
<dbReference type="Gene3D" id="1.10.287.950">
    <property type="entry name" value="Methyl-accepting chemotaxis protein"/>
    <property type="match status" value="1"/>
</dbReference>
<evidence type="ECO:0000259" key="10">
    <source>
        <dbReference type="PROSITE" id="PS50111"/>
    </source>
</evidence>
<dbReference type="PANTHER" id="PTHR32089">
    <property type="entry name" value="METHYL-ACCEPTING CHEMOTAXIS PROTEIN MCPB"/>
    <property type="match status" value="1"/>
</dbReference>
<keyword evidence="6 9" id="KW-0472">Membrane</keyword>
<evidence type="ECO:0000256" key="4">
    <source>
        <dbReference type="ARBA" id="ARBA00022692"/>
    </source>
</evidence>
<keyword evidence="5 9" id="KW-1133">Transmembrane helix</keyword>
<protein>
    <submittedName>
        <fullName evidence="11">Chemotaxis protein</fullName>
    </submittedName>
</protein>
<gene>
    <name evidence="11" type="ORF">A4V15_13330</name>
</gene>
<dbReference type="EMBL" id="LWCR01000005">
    <property type="protein sequence ID" value="OAN31328.1"/>
    <property type="molecule type" value="Genomic_DNA"/>
</dbReference>
<keyword evidence="3" id="KW-0488">Methylation</keyword>
<evidence type="ECO:0000256" key="1">
    <source>
        <dbReference type="ARBA" id="ARBA00004236"/>
    </source>
</evidence>
<dbReference type="SMART" id="SM00283">
    <property type="entry name" value="MA"/>
    <property type="match status" value="1"/>
</dbReference>
<feature type="domain" description="Methyl-accepting transducer" evidence="10">
    <location>
        <begin position="171"/>
        <end position="244"/>
    </location>
</feature>
<feature type="transmembrane region" description="Helical" evidence="9">
    <location>
        <begin position="39"/>
        <end position="57"/>
    </location>
</feature>